<dbReference type="GeneTree" id="ENSGT00940000165013"/>
<evidence type="ECO:0000256" key="5">
    <source>
        <dbReference type="ARBA" id="ARBA00022525"/>
    </source>
</evidence>
<dbReference type="SMART" id="SM00407">
    <property type="entry name" value="IGc1"/>
    <property type="match status" value="1"/>
</dbReference>
<dbReference type="Gene3D" id="2.60.40.10">
    <property type="entry name" value="Immunoglobulins"/>
    <property type="match status" value="1"/>
</dbReference>
<evidence type="ECO:0000256" key="7">
    <source>
        <dbReference type="ARBA" id="ARBA00023319"/>
    </source>
</evidence>
<dbReference type="InterPro" id="IPR007110">
    <property type="entry name" value="Ig-like_dom"/>
</dbReference>
<dbReference type="InterPro" id="IPR003597">
    <property type="entry name" value="Ig_C1-set"/>
</dbReference>
<dbReference type="GO" id="GO:0002474">
    <property type="term" value="P:antigen processing and presentation of peptide antigen via MHC class I"/>
    <property type="evidence" value="ECO:0007669"/>
    <property type="project" value="UniProtKB-KW"/>
</dbReference>
<reference evidence="10" key="2">
    <citation type="submission" date="2025-09" db="UniProtKB">
        <authorList>
            <consortium name="Ensembl"/>
        </authorList>
    </citation>
    <scope>IDENTIFICATION</scope>
</reference>
<keyword evidence="7" id="KW-0393">Immunoglobulin domain</keyword>
<dbReference type="Ensembl" id="ENSLBET00000039960.1">
    <property type="protein sequence ID" value="ENSLBEP00000038386.1"/>
    <property type="gene ID" value="ENSLBEG00000028608.1"/>
</dbReference>
<dbReference type="PANTHER" id="PTHR19944">
    <property type="entry name" value="MHC CLASS II-RELATED"/>
    <property type="match status" value="1"/>
</dbReference>
<evidence type="ECO:0000256" key="3">
    <source>
        <dbReference type="ARBA" id="ARBA00018767"/>
    </source>
</evidence>
<dbReference type="SUPFAM" id="SSF48726">
    <property type="entry name" value="Immunoglobulin"/>
    <property type="match status" value="1"/>
</dbReference>
<accession>A0A3Q3GYK6</accession>
<dbReference type="PANTHER" id="PTHR19944:SF62">
    <property type="entry name" value="BETA-2-MICROGLOBULIN"/>
    <property type="match status" value="1"/>
</dbReference>
<proteinExistence type="inferred from homology"/>
<reference evidence="10" key="1">
    <citation type="submission" date="2025-08" db="UniProtKB">
        <authorList>
            <consortium name="Ensembl"/>
        </authorList>
    </citation>
    <scope>IDENTIFICATION</scope>
</reference>
<organism evidence="10 11">
    <name type="scientific">Labrus bergylta</name>
    <name type="common">ballan wrasse</name>
    <dbReference type="NCBI Taxonomy" id="56723"/>
    <lineage>
        <taxon>Eukaryota</taxon>
        <taxon>Metazoa</taxon>
        <taxon>Chordata</taxon>
        <taxon>Craniata</taxon>
        <taxon>Vertebrata</taxon>
        <taxon>Euteleostomi</taxon>
        <taxon>Actinopterygii</taxon>
        <taxon>Neopterygii</taxon>
        <taxon>Teleostei</taxon>
        <taxon>Neoteleostei</taxon>
        <taxon>Acanthomorphata</taxon>
        <taxon>Eupercaria</taxon>
        <taxon>Labriformes</taxon>
        <taxon>Labridae</taxon>
        <taxon>Labrus</taxon>
    </lineage>
</organism>
<comment type="subcellular location">
    <subcellularLocation>
        <location evidence="1">Secreted</location>
    </subcellularLocation>
</comment>
<evidence type="ECO:0000313" key="10">
    <source>
        <dbReference type="Ensembl" id="ENSLBEP00000038386.1"/>
    </source>
</evidence>
<dbReference type="RefSeq" id="XP_020494450.1">
    <property type="nucleotide sequence ID" value="XM_020638794.3"/>
</dbReference>
<dbReference type="AlphaFoldDB" id="A0A3Q3GYK6"/>
<evidence type="ECO:0000256" key="2">
    <source>
        <dbReference type="ARBA" id="ARBA00009564"/>
    </source>
</evidence>
<dbReference type="InterPro" id="IPR003006">
    <property type="entry name" value="Ig/MHC_CS"/>
</dbReference>
<dbReference type="OrthoDB" id="9949628at2759"/>
<comment type="similarity">
    <text evidence="2">Belongs to the beta-2-microglobulin family.</text>
</comment>
<evidence type="ECO:0000256" key="1">
    <source>
        <dbReference type="ARBA" id="ARBA00004613"/>
    </source>
</evidence>
<evidence type="ECO:0000256" key="4">
    <source>
        <dbReference type="ARBA" id="ARBA00022451"/>
    </source>
</evidence>
<dbReference type="InterPro" id="IPR013783">
    <property type="entry name" value="Ig-like_fold"/>
</dbReference>
<feature type="domain" description="Ig-like" evidence="9">
    <location>
        <begin position="37"/>
        <end position="117"/>
    </location>
</feature>
<feature type="chain" id="PRO_5018765198" description="Beta-2-microglobulin" evidence="8">
    <location>
        <begin position="20"/>
        <end position="117"/>
    </location>
</feature>
<evidence type="ECO:0000259" key="9">
    <source>
        <dbReference type="PROSITE" id="PS50835"/>
    </source>
</evidence>
<feature type="signal peptide" evidence="8">
    <location>
        <begin position="1"/>
        <end position="19"/>
    </location>
</feature>
<dbReference type="GO" id="GO:0042612">
    <property type="term" value="C:MHC class I protein complex"/>
    <property type="evidence" value="ECO:0007669"/>
    <property type="project" value="UniProtKB-KW"/>
</dbReference>
<dbReference type="InterPro" id="IPR036179">
    <property type="entry name" value="Ig-like_dom_sf"/>
</dbReference>
<sequence>MKNVMFSLLLCVLLHTVCSKSGKSKVNVYSRDLGQWGKENTLICHVSNIPPPPVISIDLLKNGQVIQGTNQSDLVFDGDWDYYLTKHVTFTPAKGDRYSCRVTHMGKVNNYEWEPDE</sequence>
<name>A0A3Q3GYK6_9LABR</name>
<dbReference type="Pfam" id="PF07654">
    <property type="entry name" value="C1-set"/>
    <property type="match status" value="1"/>
</dbReference>
<dbReference type="Proteomes" id="UP000261660">
    <property type="component" value="Unplaced"/>
</dbReference>
<dbReference type="STRING" id="56723.ENSLBEP00000038386"/>
<evidence type="ECO:0000256" key="6">
    <source>
        <dbReference type="ARBA" id="ARBA00022859"/>
    </source>
</evidence>
<dbReference type="GO" id="GO:0005576">
    <property type="term" value="C:extracellular region"/>
    <property type="evidence" value="ECO:0007669"/>
    <property type="project" value="UniProtKB-SubCell"/>
</dbReference>
<evidence type="ECO:0000256" key="8">
    <source>
        <dbReference type="SAM" id="SignalP"/>
    </source>
</evidence>
<dbReference type="InParanoid" id="A0A3Q3GYK6"/>
<dbReference type="PROSITE" id="PS50835">
    <property type="entry name" value="IG_LIKE"/>
    <property type="match status" value="1"/>
</dbReference>
<evidence type="ECO:0000313" key="11">
    <source>
        <dbReference type="Proteomes" id="UP000261660"/>
    </source>
</evidence>
<dbReference type="PROSITE" id="PS00290">
    <property type="entry name" value="IG_MHC"/>
    <property type="match status" value="1"/>
</dbReference>
<keyword evidence="5" id="KW-0964">Secreted</keyword>
<keyword evidence="11" id="KW-1185">Reference proteome</keyword>
<keyword evidence="4" id="KW-0490">MHC I</keyword>
<keyword evidence="8" id="KW-0732">Signal</keyword>
<protein>
    <recommendedName>
        <fullName evidence="3">Beta-2-microglobulin</fullName>
    </recommendedName>
</protein>
<dbReference type="InterPro" id="IPR050160">
    <property type="entry name" value="MHC/Immunoglobulin"/>
</dbReference>
<keyword evidence="6" id="KW-0391">Immunity</keyword>
<dbReference type="GeneID" id="109987643"/>